<dbReference type="Pfam" id="PF00884">
    <property type="entry name" value="Sulfatase"/>
    <property type="match status" value="1"/>
</dbReference>
<comment type="similarity">
    <text evidence="2">Belongs to the sulfatase family.</text>
</comment>
<dbReference type="Gene3D" id="3.40.720.10">
    <property type="entry name" value="Alkaline Phosphatase, subunit A"/>
    <property type="match status" value="1"/>
</dbReference>
<dbReference type="eggNOG" id="KOG3731">
    <property type="taxonomic scope" value="Eukaryota"/>
</dbReference>
<evidence type="ECO:0000256" key="6">
    <source>
        <dbReference type="PIRSR" id="PIRSR036666-50"/>
    </source>
</evidence>
<dbReference type="PANTHER" id="PTHR43108:SF8">
    <property type="entry name" value="SD21168P"/>
    <property type="match status" value="1"/>
</dbReference>
<dbReference type="EMBL" id="CH916370">
    <property type="protein sequence ID" value="EDV99854.1"/>
    <property type="molecule type" value="Genomic_DNA"/>
</dbReference>
<dbReference type="OrthoDB" id="96314at2759"/>
<evidence type="ECO:0000256" key="5">
    <source>
        <dbReference type="ARBA" id="ARBA00023180"/>
    </source>
</evidence>
<dbReference type="HOGENOM" id="CLU_006332_4_1_1"/>
<feature type="modified residue" description="3-oxoalanine (Cys)" evidence="6">
    <location>
        <position position="76"/>
    </location>
</feature>
<evidence type="ECO:0000256" key="4">
    <source>
        <dbReference type="ARBA" id="ARBA00022801"/>
    </source>
</evidence>
<proteinExistence type="inferred from homology"/>
<keyword evidence="4" id="KW-0378">Hydrolase</keyword>
<reference evidence="9 10" key="1">
    <citation type="journal article" date="2007" name="Nature">
        <title>Evolution of genes and genomes on the Drosophila phylogeny.</title>
        <authorList>
            <consortium name="Drosophila 12 Genomes Consortium"/>
            <person name="Clark A.G."/>
            <person name="Eisen M.B."/>
            <person name="Smith D.R."/>
            <person name="Bergman C.M."/>
            <person name="Oliver B."/>
            <person name="Markow T.A."/>
            <person name="Kaufman T.C."/>
            <person name="Kellis M."/>
            <person name="Gelbart W."/>
            <person name="Iyer V.N."/>
            <person name="Pollard D.A."/>
            <person name="Sackton T.B."/>
            <person name="Larracuente A.M."/>
            <person name="Singh N.D."/>
            <person name="Abad J.P."/>
            <person name="Abt D.N."/>
            <person name="Adryan B."/>
            <person name="Aguade M."/>
            <person name="Akashi H."/>
            <person name="Anderson W.W."/>
            <person name="Aquadro C.F."/>
            <person name="Ardell D.H."/>
            <person name="Arguello R."/>
            <person name="Artieri C.G."/>
            <person name="Barbash D.A."/>
            <person name="Barker D."/>
            <person name="Barsanti P."/>
            <person name="Batterham P."/>
            <person name="Batzoglou S."/>
            <person name="Begun D."/>
            <person name="Bhutkar A."/>
            <person name="Blanco E."/>
            <person name="Bosak S.A."/>
            <person name="Bradley R.K."/>
            <person name="Brand A.D."/>
            <person name="Brent M.R."/>
            <person name="Brooks A.N."/>
            <person name="Brown R.H."/>
            <person name="Butlin R.K."/>
            <person name="Caggese C."/>
            <person name="Calvi B.R."/>
            <person name="Bernardo de Carvalho A."/>
            <person name="Caspi A."/>
            <person name="Castrezana S."/>
            <person name="Celniker S.E."/>
            <person name="Chang J.L."/>
            <person name="Chapple C."/>
            <person name="Chatterji S."/>
            <person name="Chinwalla A."/>
            <person name="Civetta A."/>
            <person name="Clifton S.W."/>
            <person name="Comeron J.M."/>
            <person name="Costello J.C."/>
            <person name="Coyne J.A."/>
            <person name="Daub J."/>
            <person name="David R.G."/>
            <person name="Delcher A.L."/>
            <person name="Delehaunty K."/>
            <person name="Do C.B."/>
            <person name="Ebling H."/>
            <person name="Edwards K."/>
            <person name="Eickbush T."/>
            <person name="Evans J.D."/>
            <person name="Filipski A."/>
            <person name="Findeiss S."/>
            <person name="Freyhult E."/>
            <person name="Fulton L."/>
            <person name="Fulton R."/>
            <person name="Garcia A.C."/>
            <person name="Gardiner A."/>
            <person name="Garfield D.A."/>
            <person name="Garvin B.E."/>
            <person name="Gibson G."/>
            <person name="Gilbert D."/>
            <person name="Gnerre S."/>
            <person name="Godfrey J."/>
            <person name="Good R."/>
            <person name="Gotea V."/>
            <person name="Gravely B."/>
            <person name="Greenberg A.J."/>
            <person name="Griffiths-Jones S."/>
            <person name="Gross S."/>
            <person name="Guigo R."/>
            <person name="Gustafson E.A."/>
            <person name="Haerty W."/>
            <person name="Hahn M.W."/>
            <person name="Halligan D.L."/>
            <person name="Halpern A.L."/>
            <person name="Halter G.M."/>
            <person name="Han M.V."/>
            <person name="Heger A."/>
            <person name="Hillier L."/>
            <person name="Hinrichs A.S."/>
            <person name="Holmes I."/>
            <person name="Hoskins R.A."/>
            <person name="Hubisz M.J."/>
            <person name="Hultmark D."/>
            <person name="Huntley M.A."/>
            <person name="Jaffe D.B."/>
            <person name="Jagadeeshan S."/>
            <person name="Jeck W.R."/>
            <person name="Johnson J."/>
            <person name="Jones C.D."/>
            <person name="Jordan W.C."/>
            <person name="Karpen G.H."/>
            <person name="Kataoka E."/>
            <person name="Keightley P.D."/>
            <person name="Kheradpour P."/>
            <person name="Kirkness E.F."/>
            <person name="Koerich L.B."/>
            <person name="Kristiansen K."/>
            <person name="Kudrna D."/>
            <person name="Kulathinal R.J."/>
            <person name="Kumar S."/>
            <person name="Kwok R."/>
            <person name="Lander E."/>
            <person name="Langley C.H."/>
            <person name="Lapoint R."/>
            <person name="Lazzaro B.P."/>
            <person name="Lee S.J."/>
            <person name="Levesque L."/>
            <person name="Li R."/>
            <person name="Lin C.F."/>
            <person name="Lin M.F."/>
            <person name="Lindblad-Toh K."/>
            <person name="Llopart A."/>
            <person name="Long M."/>
            <person name="Low L."/>
            <person name="Lozovsky E."/>
            <person name="Lu J."/>
            <person name="Luo M."/>
            <person name="Machado C.A."/>
            <person name="Makalowski W."/>
            <person name="Marzo M."/>
            <person name="Matsuda M."/>
            <person name="Matzkin L."/>
            <person name="McAllister B."/>
            <person name="McBride C.S."/>
            <person name="McKernan B."/>
            <person name="McKernan K."/>
            <person name="Mendez-Lago M."/>
            <person name="Minx P."/>
            <person name="Mollenhauer M.U."/>
            <person name="Montooth K."/>
            <person name="Mount S.M."/>
            <person name="Mu X."/>
            <person name="Myers E."/>
            <person name="Negre B."/>
            <person name="Newfeld S."/>
            <person name="Nielsen R."/>
            <person name="Noor M.A."/>
            <person name="O'Grady P."/>
            <person name="Pachter L."/>
            <person name="Papaceit M."/>
            <person name="Parisi M.J."/>
            <person name="Parisi M."/>
            <person name="Parts L."/>
            <person name="Pedersen J.S."/>
            <person name="Pesole G."/>
            <person name="Phillippy A.M."/>
            <person name="Ponting C.P."/>
            <person name="Pop M."/>
            <person name="Porcelli D."/>
            <person name="Powell J.R."/>
            <person name="Prohaska S."/>
            <person name="Pruitt K."/>
            <person name="Puig M."/>
            <person name="Quesneville H."/>
            <person name="Ram K.R."/>
            <person name="Rand D."/>
            <person name="Rasmussen M.D."/>
            <person name="Reed L.K."/>
            <person name="Reenan R."/>
            <person name="Reily A."/>
            <person name="Remington K.A."/>
            <person name="Rieger T.T."/>
            <person name="Ritchie M.G."/>
            <person name="Robin C."/>
            <person name="Rogers Y.H."/>
            <person name="Rohde C."/>
            <person name="Rozas J."/>
            <person name="Rubenfield M.J."/>
            <person name="Ruiz A."/>
            <person name="Russo S."/>
            <person name="Salzberg S.L."/>
            <person name="Sanchez-Gracia A."/>
            <person name="Saranga D.J."/>
            <person name="Sato H."/>
            <person name="Schaeffer S.W."/>
            <person name="Schatz M.C."/>
            <person name="Schlenke T."/>
            <person name="Schwartz R."/>
            <person name="Segarra C."/>
            <person name="Singh R.S."/>
            <person name="Sirot L."/>
            <person name="Sirota M."/>
            <person name="Sisneros N.B."/>
            <person name="Smith C.D."/>
            <person name="Smith T.F."/>
            <person name="Spieth J."/>
            <person name="Stage D.E."/>
            <person name="Stark A."/>
            <person name="Stephan W."/>
            <person name="Strausberg R.L."/>
            <person name="Strempel S."/>
            <person name="Sturgill D."/>
            <person name="Sutton G."/>
            <person name="Sutton G.G."/>
            <person name="Tao W."/>
            <person name="Teichmann S."/>
            <person name="Tobari Y.N."/>
            <person name="Tomimura Y."/>
            <person name="Tsolas J.M."/>
            <person name="Valente V.L."/>
            <person name="Venter E."/>
            <person name="Venter J.C."/>
            <person name="Vicario S."/>
            <person name="Vieira F.G."/>
            <person name="Vilella A.J."/>
            <person name="Villasante A."/>
            <person name="Walenz B."/>
            <person name="Wang J."/>
            <person name="Wasserman M."/>
            <person name="Watts T."/>
            <person name="Wilson D."/>
            <person name="Wilson R.K."/>
            <person name="Wing R.A."/>
            <person name="Wolfner M.F."/>
            <person name="Wong A."/>
            <person name="Wong G.K."/>
            <person name="Wu C.I."/>
            <person name="Wu G."/>
            <person name="Yamamoto D."/>
            <person name="Yang H.P."/>
            <person name="Yang S.P."/>
            <person name="Yorke J.A."/>
            <person name="Yoshida K."/>
            <person name="Zdobnov E."/>
            <person name="Zhang P."/>
            <person name="Zhang Y."/>
            <person name="Zimin A.V."/>
            <person name="Baldwin J."/>
            <person name="Abdouelleil A."/>
            <person name="Abdulkadir J."/>
            <person name="Abebe A."/>
            <person name="Abera B."/>
            <person name="Abreu J."/>
            <person name="Acer S.C."/>
            <person name="Aftuck L."/>
            <person name="Alexander A."/>
            <person name="An P."/>
            <person name="Anderson E."/>
            <person name="Anderson S."/>
            <person name="Arachi H."/>
            <person name="Azer M."/>
            <person name="Bachantsang P."/>
            <person name="Barry A."/>
            <person name="Bayul T."/>
            <person name="Berlin A."/>
            <person name="Bessette D."/>
            <person name="Bloom T."/>
            <person name="Blye J."/>
            <person name="Boguslavskiy L."/>
            <person name="Bonnet C."/>
            <person name="Boukhgalter B."/>
            <person name="Bourzgui I."/>
            <person name="Brown A."/>
            <person name="Cahill P."/>
            <person name="Channer S."/>
            <person name="Cheshatsang Y."/>
            <person name="Chuda L."/>
            <person name="Citroen M."/>
            <person name="Collymore A."/>
            <person name="Cooke P."/>
            <person name="Costello M."/>
            <person name="D'Aco K."/>
            <person name="Daza R."/>
            <person name="De Haan G."/>
            <person name="DeGray S."/>
            <person name="DeMaso C."/>
            <person name="Dhargay N."/>
            <person name="Dooley K."/>
            <person name="Dooley E."/>
            <person name="Doricent M."/>
            <person name="Dorje P."/>
            <person name="Dorjee K."/>
            <person name="Dupes A."/>
            <person name="Elong R."/>
            <person name="Falk J."/>
            <person name="Farina A."/>
            <person name="Faro S."/>
            <person name="Ferguson D."/>
            <person name="Fisher S."/>
            <person name="Foley C.D."/>
            <person name="Franke A."/>
            <person name="Friedrich D."/>
            <person name="Gadbois L."/>
            <person name="Gearin G."/>
            <person name="Gearin C.R."/>
            <person name="Giannoukos G."/>
            <person name="Goode T."/>
            <person name="Graham J."/>
            <person name="Grandbois E."/>
            <person name="Grewal S."/>
            <person name="Gyaltsen K."/>
            <person name="Hafez N."/>
            <person name="Hagos B."/>
            <person name="Hall J."/>
            <person name="Henson C."/>
            <person name="Hollinger A."/>
            <person name="Honan T."/>
            <person name="Huard M.D."/>
            <person name="Hughes L."/>
            <person name="Hurhula B."/>
            <person name="Husby M.E."/>
            <person name="Kamat A."/>
            <person name="Kanga B."/>
            <person name="Kashin S."/>
            <person name="Khazanovich D."/>
            <person name="Kisner P."/>
            <person name="Lance K."/>
            <person name="Lara M."/>
            <person name="Lee W."/>
            <person name="Lennon N."/>
            <person name="Letendre F."/>
            <person name="LeVine R."/>
            <person name="Lipovsky A."/>
            <person name="Liu X."/>
            <person name="Liu J."/>
            <person name="Liu S."/>
            <person name="Lokyitsang T."/>
            <person name="Lokyitsang Y."/>
            <person name="Lubonja R."/>
            <person name="Lui A."/>
            <person name="MacDonald P."/>
            <person name="Magnisalis V."/>
            <person name="Maru K."/>
            <person name="Matthews C."/>
            <person name="McCusker W."/>
            <person name="McDonough S."/>
            <person name="Mehta T."/>
            <person name="Meldrim J."/>
            <person name="Meneus L."/>
            <person name="Mihai O."/>
            <person name="Mihalev A."/>
            <person name="Mihova T."/>
            <person name="Mittelman R."/>
            <person name="Mlenga V."/>
            <person name="Montmayeur A."/>
            <person name="Mulrain L."/>
            <person name="Navidi A."/>
            <person name="Naylor J."/>
            <person name="Negash T."/>
            <person name="Nguyen T."/>
            <person name="Nguyen N."/>
            <person name="Nicol R."/>
            <person name="Norbu C."/>
            <person name="Norbu N."/>
            <person name="Novod N."/>
            <person name="O'Neill B."/>
            <person name="Osman S."/>
            <person name="Markiewicz E."/>
            <person name="Oyono O.L."/>
            <person name="Patti C."/>
            <person name="Phunkhang P."/>
            <person name="Pierre F."/>
            <person name="Priest M."/>
            <person name="Raghuraman S."/>
            <person name="Rege F."/>
            <person name="Reyes R."/>
            <person name="Rise C."/>
            <person name="Rogov P."/>
            <person name="Ross K."/>
            <person name="Ryan E."/>
            <person name="Settipalli S."/>
            <person name="Shea T."/>
            <person name="Sherpa N."/>
            <person name="Shi L."/>
            <person name="Shih D."/>
            <person name="Sparrow T."/>
            <person name="Spaulding J."/>
            <person name="Stalker J."/>
            <person name="Stange-Thomann N."/>
            <person name="Stavropoulos S."/>
            <person name="Stone C."/>
            <person name="Strader C."/>
            <person name="Tesfaye S."/>
            <person name="Thomson T."/>
            <person name="Thoulutsang Y."/>
            <person name="Thoulutsang D."/>
            <person name="Topham K."/>
            <person name="Topping I."/>
            <person name="Tsamla T."/>
            <person name="Vassiliev H."/>
            <person name="Vo A."/>
            <person name="Wangchuk T."/>
            <person name="Wangdi T."/>
            <person name="Weiand M."/>
            <person name="Wilkinson J."/>
            <person name="Wilson A."/>
            <person name="Yadav S."/>
            <person name="Young G."/>
            <person name="Yu Q."/>
            <person name="Zembek L."/>
            <person name="Zhong D."/>
            <person name="Zimmer A."/>
            <person name="Zwirko Z."/>
            <person name="Jaffe D.B."/>
            <person name="Alvarez P."/>
            <person name="Brockman W."/>
            <person name="Butler J."/>
            <person name="Chin C."/>
            <person name="Gnerre S."/>
            <person name="Grabherr M."/>
            <person name="Kleber M."/>
            <person name="Mauceli E."/>
            <person name="MacCallum I."/>
        </authorList>
    </citation>
    <scope>NUCLEOTIDE SEQUENCE [LARGE SCALE GENOMIC DNA]</scope>
    <source>
        <strain evidence="10">Tucson 15287-2541.00</strain>
    </source>
</reference>
<evidence type="ECO:0000256" key="3">
    <source>
        <dbReference type="ARBA" id="ARBA00022729"/>
    </source>
</evidence>
<dbReference type="PROSITE" id="PS00523">
    <property type="entry name" value="SULFATASE_1"/>
    <property type="match status" value="1"/>
</dbReference>
<evidence type="ECO:0000259" key="8">
    <source>
        <dbReference type="Pfam" id="PF00884"/>
    </source>
</evidence>
<feature type="domain" description="Sulfatase N-terminal" evidence="8">
    <location>
        <begin position="32"/>
        <end position="360"/>
    </location>
</feature>
<sequence length="501" mass="57264">MFSLTQVQVLATLGFMLCVDDAFSRTQQVGKPNVILLLTDDQDVVLHGMYPLQKTTQWFAKMGVQFTNAFTNTPICCPSRASLLTGQYAHNHRTYNNSITGGCNGHLWRAKSEPHALPVLLQNHGYHTFFAGKYLNQFKGAEVPPGWDEFYGLHGNSRYYNYTMRENQQNVSYTDTYLTDLLKDRAVTFIRNMASKQYQKPFFAMISPPAAHAPFTPAPRHKGFFSEVHALRTPNFNAPDTDKHWLVGSAQNLSEATVRTIDEYFQSRWETLLAVDEMMQNLLTVLNETQYLDNTYIVYTSDNGYHLGQFAQPFDKRQPYETDIKVPLLISGPDVPAGGSTDIIVSLLDLAPTILEWTGMSVPDYIDGRSIRDQLLSVHDTNRNLQNVLLIEYWGEGNNETYNPECPGRRSDHLAQCTLDAECHCQDAWNNTYNCVRDFRYNLDRIYCEFRDTENFVEAYDLMQDPYQLRNIADELLPIEKGLYGILIQNLKKCTGKACHV</sequence>
<dbReference type="PhylomeDB" id="B4JJV2"/>
<dbReference type="PIRSF" id="PIRSF036666">
    <property type="entry name" value="G6S"/>
    <property type="match status" value="1"/>
</dbReference>
<accession>B4JJV2</accession>
<dbReference type="InterPro" id="IPR024607">
    <property type="entry name" value="Sulfatase_CS"/>
</dbReference>
<dbReference type="PROSITE" id="PS00149">
    <property type="entry name" value="SULFATASE_2"/>
    <property type="match status" value="1"/>
</dbReference>
<feature type="signal peptide" evidence="7">
    <location>
        <begin position="1"/>
        <end position="24"/>
    </location>
</feature>
<dbReference type="KEGG" id="dgr:6565225"/>
<dbReference type="FunCoup" id="B4JJV2">
    <property type="interactions" value="641"/>
</dbReference>
<keyword evidence="10" id="KW-1185">Reference proteome</keyword>
<organism evidence="10">
    <name type="scientific">Drosophila grimshawi</name>
    <name type="common">Hawaiian fruit fly</name>
    <name type="synonym">Idiomyia grimshawi</name>
    <dbReference type="NCBI Taxonomy" id="7222"/>
    <lineage>
        <taxon>Eukaryota</taxon>
        <taxon>Metazoa</taxon>
        <taxon>Ecdysozoa</taxon>
        <taxon>Arthropoda</taxon>
        <taxon>Hexapoda</taxon>
        <taxon>Insecta</taxon>
        <taxon>Pterygota</taxon>
        <taxon>Neoptera</taxon>
        <taxon>Endopterygota</taxon>
        <taxon>Diptera</taxon>
        <taxon>Brachycera</taxon>
        <taxon>Muscomorpha</taxon>
        <taxon>Ephydroidea</taxon>
        <taxon>Drosophilidae</taxon>
        <taxon>Drosophila</taxon>
        <taxon>Hawaiian Drosophila</taxon>
    </lineage>
</organism>
<feature type="chain" id="PRO_5002812288" evidence="7">
    <location>
        <begin position="25"/>
        <end position="501"/>
    </location>
</feature>
<dbReference type="OMA" id="WCHGEHE"/>
<dbReference type="GO" id="GO:0005539">
    <property type="term" value="F:glycosaminoglycan binding"/>
    <property type="evidence" value="ECO:0007669"/>
    <property type="project" value="TreeGrafter"/>
</dbReference>
<evidence type="ECO:0000256" key="1">
    <source>
        <dbReference type="ARBA" id="ARBA00001913"/>
    </source>
</evidence>
<dbReference type="InterPro" id="IPR012251">
    <property type="entry name" value="GlcNAc_6-SO4ase"/>
</dbReference>
<gene>
    <name evidence="9" type="primary">Dgri\GH12546</name>
    <name evidence="9" type="ORF">Dgri_GH12546</name>
</gene>
<evidence type="ECO:0000313" key="10">
    <source>
        <dbReference type="Proteomes" id="UP000001070"/>
    </source>
</evidence>
<dbReference type="PANTHER" id="PTHR43108">
    <property type="entry name" value="N-ACETYLGLUCOSAMINE-6-SULFATASE FAMILY MEMBER"/>
    <property type="match status" value="1"/>
</dbReference>
<dbReference type="CDD" id="cd16147">
    <property type="entry name" value="G6S"/>
    <property type="match status" value="1"/>
</dbReference>
<evidence type="ECO:0000256" key="2">
    <source>
        <dbReference type="ARBA" id="ARBA00008779"/>
    </source>
</evidence>
<dbReference type="SMR" id="B4JJV2"/>
<comment type="cofactor">
    <cofactor evidence="1">
        <name>Ca(2+)</name>
        <dbReference type="ChEBI" id="CHEBI:29108"/>
    </cofactor>
</comment>
<dbReference type="GO" id="GO:0030203">
    <property type="term" value="P:glycosaminoglycan metabolic process"/>
    <property type="evidence" value="ECO:0007669"/>
    <property type="project" value="InterPro"/>
</dbReference>
<protein>
    <submittedName>
        <fullName evidence="9">GH12546</fullName>
    </submittedName>
</protein>
<dbReference type="InParanoid" id="B4JJV2"/>
<name>B4JJV2_DROGR</name>
<dbReference type="Proteomes" id="UP000001070">
    <property type="component" value="Unassembled WGS sequence"/>
</dbReference>
<evidence type="ECO:0000313" key="9">
    <source>
        <dbReference type="EMBL" id="EDV99854.1"/>
    </source>
</evidence>
<keyword evidence="5" id="KW-0325">Glycoprotein</keyword>
<dbReference type="STRING" id="7222.B4JJV2"/>
<keyword evidence="3 7" id="KW-0732">Signal</keyword>
<dbReference type="InterPro" id="IPR000917">
    <property type="entry name" value="Sulfatase_N"/>
</dbReference>
<evidence type="ECO:0000256" key="7">
    <source>
        <dbReference type="SAM" id="SignalP"/>
    </source>
</evidence>
<comment type="PTM">
    <text evidence="6">The conversion to 3-oxoalanine (also known as C-formylglycine, FGly), of a serine or cysteine residue in prokaryotes and of a cysteine residue in eukaryotes, is critical for catalytic activity.</text>
</comment>
<dbReference type="AlphaFoldDB" id="B4JJV2"/>
<dbReference type="InterPro" id="IPR017850">
    <property type="entry name" value="Alkaline_phosphatase_core_sf"/>
</dbReference>
<dbReference type="GO" id="GO:0008449">
    <property type="term" value="F:N-acetylglucosamine-6-sulfatase activity"/>
    <property type="evidence" value="ECO:0007669"/>
    <property type="project" value="InterPro"/>
</dbReference>
<dbReference type="SUPFAM" id="SSF53649">
    <property type="entry name" value="Alkaline phosphatase-like"/>
    <property type="match status" value="1"/>
</dbReference>